<dbReference type="PANTHER" id="PTHR11806">
    <property type="entry name" value="GLUCOSE INHIBITED DIVISION PROTEIN A"/>
    <property type="match status" value="1"/>
</dbReference>
<evidence type="ECO:0000256" key="3">
    <source>
        <dbReference type="ARBA" id="ARBA00025948"/>
    </source>
</evidence>
<evidence type="ECO:0000259" key="4">
    <source>
        <dbReference type="Pfam" id="PF07992"/>
    </source>
</evidence>
<proteinExistence type="predicted"/>
<dbReference type="SUPFAM" id="SSF51905">
    <property type="entry name" value="FAD/NAD(P)-binding domain"/>
    <property type="match status" value="1"/>
</dbReference>
<evidence type="ECO:0000256" key="2">
    <source>
        <dbReference type="ARBA" id="ARBA00023027"/>
    </source>
</evidence>
<reference evidence="6" key="1">
    <citation type="journal article" date="2019" name="Int. J. Syst. Evol. Microbiol.">
        <title>The Global Catalogue of Microorganisms (GCM) 10K type strain sequencing project: providing services to taxonomists for standard genome sequencing and annotation.</title>
        <authorList>
            <consortium name="The Broad Institute Genomics Platform"/>
            <consortium name="The Broad Institute Genome Sequencing Center for Infectious Disease"/>
            <person name="Wu L."/>
            <person name="Ma J."/>
        </authorList>
    </citation>
    <scope>NUCLEOTIDE SEQUENCE [LARGE SCALE GENOMIC DNA]</scope>
    <source>
        <strain evidence="6">CGMCC 1.18439</strain>
    </source>
</reference>
<gene>
    <name evidence="5" type="ORF">GCM10017783_04400</name>
</gene>
<evidence type="ECO:0000313" key="5">
    <source>
        <dbReference type="EMBL" id="GHF95616.1"/>
    </source>
</evidence>
<dbReference type="PANTHER" id="PTHR11806:SF0">
    <property type="entry name" value="PROTEIN MTO1 HOMOLOG, MITOCHONDRIAL"/>
    <property type="match status" value="1"/>
</dbReference>
<sequence>MLYTLGLMTLSPSSSRVPRSQPQPGHLYDVAVIGAGLAGSELALRLAGAGQDVLLVTQALDHVGNLYAPTLAGAAFPVESRLGGLAAQLPQDADSWTFHRLLKTRLEVTDGLHLLQSTVTTLDEEEASGQIEALVRLGTWEGPALTARRAVLAVGAFLKGRLLVGDTLEDAGRLSEVAYDFLADDLARSGVYLTGSAQEAAGVQGAPPYEVRFLTLAASELDGFRVERFSEVYALGRCTPQGDTYRRVLEDAAALAAELTESNRGEA</sequence>
<evidence type="ECO:0000313" key="6">
    <source>
        <dbReference type="Proteomes" id="UP000632154"/>
    </source>
</evidence>
<dbReference type="Proteomes" id="UP000632154">
    <property type="component" value="Unassembled WGS sequence"/>
</dbReference>
<protein>
    <recommendedName>
        <fullName evidence="4">FAD/NAD(P)-binding domain-containing protein</fullName>
    </recommendedName>
</protein>
<keyword evidence="2" id="KW-0520">NAD</keyword>
<keyword evidence="6" id="KW-1185">Reference proteome</keyword>
<dbReference type="InterPro" id="IPR036188">
    <property type="entry name" value="FAD/NAD-bd_sf"/>
</dbReference>
<accession>A0ABQ3JYD3</accession>
<dbReference type="Pfam" id="PF07992">
    <property type="entry name" value="Pyr_redox_2"/>
    <property type="match status" value="1"/>
</dbReference>
<organism evidence="5 6">
    <name type="scientific">Deinococcus piscis</name>
    <dbReference type="NCBI Taxonomy" id="394230"/>
    <lineage>
        <taxon>Bacteria</taxon>
        <taxon>Thermotogati</taxon>
        <taxon>Deinococcota</taxon>
        <taxon>Deinococci</taxon>
        <taxon>Deinococcales</taxon>
        <taxon>Deinococcaceae</taxon>
        <taxon>Deinococcus</taxon>
    </lineage>
</organism>
<dbReference type="InterPro" id="IPR023753">
    <property type="entry name" value="FAD/NAD-binding_dom"/>
</dbReference>
<dbReference type="Gene3D" id="3.50.50.60">
    <property type="entry name" value="FAD/NAD(P)-binding domain"/>
    <property type="match status" value="1"/>
</dbReference>
<comment type="subunit">
    <text evidence="3">Homodimer. Heterotetramer of two MnmE and two MnmG subunits.</text>
</comment>
<dbReference type="InterPro" id="IPR002218">
    <property type="entry name" value="MnmG-rel"/>
</dbReference>
<feature type="domain" description="FAD/NAD(P)-binding" evidence="4">
    <location>
        <begin position="28"/>
        <end position="157"/>
    </location>
</feature>
<evidence type="ECO:0000256" key="1">
    <source>
        <dbReference type="ARBA" id="ARBA00022694"/>
    </source>
</evidence>
<dbReference type="EMBL" id="BNAL01000003">
    <property type="protein sequence ID" value="GHF95616.1"/>
    <property type="molecule type" value="Genomic_DNA"/>
</dbReference>
<name>A0ABQ3JYD3_9DEIO</name>
<keyword evidence="1" id="KW-0819">tRNA processing</keyword>
<comment type="caution">
    <text evidence="5">The sequence shown here is derived from an EMBL/GenBank/DDBJ whole genome shotgun (WGS) entry which is preliminary data.</text>
</comment>